<evidence type="ECO:0008006" key="4">
    <source>
        <dbReference type="Google" id="ProtNLM"/>
    </source>
</evidence>
<organism evidence="2 3">
    <name type="scientific">Roseivirga thermotolerans</name>
    <dbReference type="NCBI Taxonomy" id="1758176"/>
    <lineage>
        <taxon>Bacteria</taxon>
        <taxon>Pseudomonadati</taxon>
        <taxon>Bacteroidota</taxon>
        <taxon>Cytophagia</taxon>
        <taxon>Cytophagales</taxon>
        <taxon>Roseivirgaceae</taxon>
        <taxon>Roseivirga</taxon>
    </lineage>
</organism>
<protein>
    <recommendedName>
        <fullName evidence="4">DUF4230 domain-containing protein</fullName>
    </recommendedName>
</protein>
<keyword evidence="1" id="KW-1133">Transmembrane helix</keyword>
<dbReference type="Proteomes" id="UP000658258">
    <property type="component" value="Unassembled WGS sequence"/>
</dbReference>
<accession>A0ABQ3I4M3</accession>
<keyword evidence="1" id="KW-0812">Transmembrane</keyword>
<dbReference type="RefSeq" id="WP_189629784.1">
    <property type="nucleotide sequence ID" value="NZ_BNAG01000002.1"/>
</dbReference>
<evidence type="ECO:0000313" key="3">
    <source>
        <dbReference type="Proteomes" id="UP000658258"/>
    </source>
</evidence>
<keyword evidence="3" id="KW-1185">Reference proteome</keyword>
<feature type="transmembrane region" description="Helical" evidence="1">
    <location>
        <begin position="6"/>
        <end position="23"/>
    </location>
</feature>
<sequence>MEFRTTLFGLAILALCIYIFVLLKRSRKNKEKILINQLQVLATGQATQVEAHELGLDFGLGIDETNRYLFYTRDQKIGFTNKVIDLVAVKNCTVAIQKRQVGKEAYMDKVSLIFHPEPGKAQERIILFDSESTALPNGEPLMAKRWAERVNELLKDAKSGSIFRVAG</sequence>
<gene>
    <name evidence="2" type="ORF">GCM10011340_16810</name>
</gene>
<keyword evidence="1" id="KW-0472">Membrane</keyword>
<dbReference type="EMBL" id="BNAG01000002">
    <property type="protein sequence ID" value="GHE62293.1"/>
    <property type="molecule type" value="Genomic_DNA"/>
</dbReference>
<evidence type="ECO:0000256" key="1">
    <source>
        <dbReference type="SAM" id="Phobius"/>
    </source>
</evidence>
<reference evidence="3" key="1">
    <citation type="journal article" date="2019" name="Int. J. Syst. Evol. Microbiol.">
        <title>The Global Catalogue of Microorganisms (GCM) 10K type strain sequencing project: providing services to taxonomists for standard genome sequencing and annotation.</title>
        <authorList>
            <consortium name="The Broad Institute Genomics Platform"/>
            <consortium name="The Broad Institute Genome Sequencing Center for Infectious Disease"/>
            <person name="Wu L."/>
            <person name="Ma J."/>
        </authorList>
    </citation>
    <scope>NUCLEOTIDE SEQUENCE [LARGE SCALE GENOMIC DNA]</scope>
    <source>
        <strain evidence="3">CGMCC 1.15111</strain>
    </source>
</reference>
<proteinExistence type="predicted"/>
<comment type="caution">
    <text evidence="2">The sequence shown here is derived from an EMBL/GenBank/DDBJ whole genome shotgun (WGS) entry which is preliminary data.</text>
</comment>
<evidence type="ECO:0000313" key="2">
    <source>
        <dbReference type="EMBL" id="GHE62293.1"/>
    </source>
</evidence>
<name>A0ABQ3I4M3_9BACT</name>